<organism evidence="3 4">
    <name type="scientific">Winslowiella toletana</name>
    <dbReference type="NCBI Taxonomy" id="92490"/>
    <lineage>
        <taxon>Bacteria</taxon>
        <taxon>Pseudomonadati</taxon>
        <taxon>Pseudomonadota</taxon>
        <taxon>Gammaproteobacteria</taxon>
        <taxon>Enterobacterales</taxon>
        <taxon>Erwiniaceae</taxon>
        <taxon>Winslowiella</taxon>
    </lineage>
</organism>
<feature type="signal peptide" evidence="1">
    <location>
        <begin position="1"/>
        <end position="27"/>
    </location>
</feature>
<dbReference type="InterPro" id="IPR000259">
    <property type="entry name" value="Adhesion_dom_fimbrial"/>
</dbReference>
<evidence type="ECO:0000313" key="4">
    <source>
        <dbReference type="Proteomes" id="UP001195624"/>
    </source>
</evidence>
<reference evidence="3 4" key="1">
    <citation type="submission" date="2021-03" db="EMBL/GenBank/DDBJ databases">
        <authorList>
            <person name="D'Agostino P."/>
            <person name="Huntemann M."/>
            <person name="Clum A."/>
            <person name="Spunde A."/>
            <person name="Palaniappan K."/>
            <person name="Ritter S."/>
            <person name="Mikhailova N."/>
            <person name="Chen I.-M."/>
            <person name="Stamatis D."/>
            <person name="Reddy T."/>
            <person name="O'Malley R."/>
            <person name="Daum C."/>
            <person name="Shapiro N."/>
            <person name="Ivanova N."/>
            <person name="Kyrpides N."/>
            <person name="Woyke T."/>
        </authorList>
    </citation>
    <scope>NUCLEOTIDE SEQUENCE [LARGE SCALE GENOMIC DNA]</scope>
    <source>
        <strain evidence="3 4">WS4403</strain>
    </source>
</reference>
<evidence type="ECO:0000256" key="1">
    <source>
        <dbReference type="SAM" id="SignalP"/>
    </source>
</evidence>
<dbReference type="InterPro" id="IPR036937">
    <property type="entry name" value="Adhesion_dom_fimbrial_sf"/>
</dbReference>
<dbReference type="RefSeq" id="WP_017800123.1">
    <property type="nucleotide sequence ID" value="NZ_JAGGMQ010000001.1"/>
</dbReference>
<evidence type="ECO:0000313" key="3">
    <source>
        <dbReference type="EMBL" id="MBP2167370.1"/>
    </source>
</evidence>
<protein>
    <submittedName>
        <fullName evidence="3">Type 1 fimbria pilin</fullName>
    </submittedName>
</protein>
<dbReference type="SUPFAM" id="SSF49401">
    <property type="entry name" value="Bacterial adhesins"/>
    <property type="match status" value="1"/>
</dbReference>
<dbReference type="EMBL" id="JAGGMQ010000001">
    <property type="protein sequence ID" value="MBP2167370.1"/>
    <property type="molecule type" value="Genomic_DNA"/>
</dbReference>
<dbReference type="Pfam" id="PF00419">
    <property type="entry name" value="Fimbrial"/>
    <property type="match status" value="1"/>
</dbReference>
<comment type="caution">
    <text evidence="3">The sequence shown here is derived from an EMBL/GenBank/DDBJ whole genome shotgun (WGS) entry which is preliminary data.</text>
</comment>
<feature type="domain" description="Fimbrial-type adhesion" evidence="2">
    <location>
        <begin position="35"/>
        <end position="184"/>
    </location>
</feature>
<dbReference type="InterPro" id="IPR050263">
    <property type="entry name" value="Bact_Fimbrial_Adh_Pro"/>
</dbReference>
<dbReference type="InterPro" id="IPR008966">
    <property type="entry name" value="Adhesion_dom_sf"/>
</dbReference>
<dbReference type="PANTHER" id="PTHR33420:SF32">
    <property type="entry name" value="FIMBRIAL-LIKE PROTEIN"/>
    <property type="match status" value="1"/>
</dbReference>
<reference evidence="4" key="2">
    <citation type="submission" date="2023-07" db="EMBL/GenBank/DDBJ databases">
        <title>Genome mining of underrepresented organisms for secondary metabolites.</title>
        <authorList>
            <person name="D'Agostino P.M."/>
        </authorList>
    </citation>
    <scope>NUCLEOTIDE SEQUENCE [LARGE SCALE GENOMIC DNA]</scope>
    <source>
        <strain evidence="4">WS4403</strain>
    </source>
</reference>
<accession>A0ABS4P402</accession>
<dbReference type="Proteomes" id="UP001195624">
    <property type="component" value="Unassembled WGS sequence"/>
</dbReference>
<proteinExistence type="predicted"/>
<dbReference type="Gene3D" id="2.60.40.1090">
    <property type="entry name" value="Fimbrial-type adhesion domain"/>
    <property type="match status" value="1"/>
</dbReference>
<name>A0ABS4P402_9GAMM</name>
<sequence length="185" mass="19023">MSLITNKMAALASVVVALFTVSLNTQAASESATVNITAEVADNTCTPEWGSSDVNVQMGKASQHDFNGKGKVVLTKPFTLKLKDCGDAASQVTVIANGMVDSGDADAFANTLSTESGGAGGVAILLYGGEGQNKKITPNGATPVIYKVTGHKVDMDFTAKLEQSSAATVTAGNVKSVVTMQINYE</sequence>
<feature type="chain" id="PRO_5045717604" evidence="1">
    <location>
        <begin position="28"/>
        <end position="185"/>
    </location>
</feature>
<evidence type="ECO:0000259" key="2">
    <source>
        <dbReference type="Pfam" id="PF00419"/>
    </source>
</evidence>
<gene>
    <name evidence="3" type="ORF">J2125_000562</name>
</gene>
<dbReference type="PANTHER" id="PTHR33420">
    <property type="entry name" value="FIMBRIAL SUBUNIT ELFA-RELATED"/>
    <property type="match status" value="1"/>
</dbReference>
<keyword evidence="4" id="KW-1185">Reference proteome</keyword>
<keyword evidence="1" id="KW-0732">Signal</keyword>